<accession>A0AAN7V665</accession>
<keyword evidence="1" id="KW-0539">Nucleus</keyword>
<dbReference type="GO" id="GO:0008270">
    <property type="term" value="F:zinc ion binding"/>
    <property type="evidence" value="ECO:0007669"/>
    <property type="project" value="InterPro"/>
</dbReference>
<evidence type="ECO:0000313" key="5">
    <source>
        <dbReference type="Proteomes" id="UP001305414"/>
    </source>
</evidence>
<dbReference type="PROSITE" id="PS00463">
    <property type="entry name" value="ZN2_CY6_FUNGAL_1"/>
    <property type="match status" value="1"/>
</dbReference>
<dbReference type="Pfam" id="PF00172">
    <property type="entry name" value="Zn_clus"/>
    <property type="match status" value="1"/>
</dbReference>
<gene>
    <name evidence="4" type="ORF">RRF57_012992</name>
</gene>
<comment type="caution">
    <text evidence="4">The sequence shown here is derived from an EMBL/GenBank/DDBJ whole genome shotgun (WGS) entry which is preliminary data.</text>
</comment>
<sequence>MMYLLIPSQGILGIQRGSHQLGSSPLCGSTSSMFLSWKQSGEGNGATHTKLPMTFDPVKGKTQSPQACAGCRARKVKCIWDGGGCERCKVAGRECIYEATKGGNGARRRSKHDGSGPGTTTRSIKRPRTADESADPAEPLTINQALQDVSAIGTTIVQSSGSSFDDTELLCMSSPSTETVFVNSNIDASMMDMNIDLDADTTNSFSQEISTDLGPMHGVTLGDLVQWTGEPWSSTTTSLPTPVSEYPSCYERKLSDSNPCQCLRRLVILVDEIESIAHRNILSSPDSALAAQKEAIGCGTKMIDCTACTSRVENMIILTLMVDKLVQICSQLAEACCAELRNRPSGTKTPRLLLQSNTEVTNDNLGHQVPEMEANSSSRVYNINSSVEYFFVMAGILRFQLLELFNLTQQLQIVVAPLASDTIGQRLKTCSEAVRDLMNRAGLTPPGVPEGTGTLVI</sequence>
<dbReference type="GO" id="GO:0000981">
    <property type="term" value="F:DNA-binding transcription factor activity, RNA polymerase II-specific"/>
    <property type="evidence" value="ECO:0007669"/>
    <property type="project" value="InterPro"/>
</dbReference>
<keyword evidence="5" id="KW-1185">Reference proteome</keyword>
<evidence type="ECO:0000256" key="1">
    <source>
        <dbReference type="ARBA" id="ARBA00023242"/>
    </source>
</evidence>
<dbReference type="PROSITE" id="PS50048">
    <property type="entry name" value="ZN2_CY6_FUNGAL_2"/>
    <property type="match status" value="1"/>
</dbReference>
<dbReference type="EMBL" id="JAWHQM010000104">
    <property type="protein sequence ID" value="KAK5637279.1"/>
    <property type="molecule type" value="Genomic_DNA"/>
</dbReference>
<evidence type="ECO:0000313" key="4">
    <source>
        <dbReference type="EMBL" id="KAK5637279.1"/>
    </source>
</evidence>
<name>A0AAN7V665_9PEZI</name>
<organism evidence="4 5">
    <name type="scientific">Xylaria bambusicola</name>
    <dbReference type="NCBI Taxonomy" id="326684"/>
    <lineage>
        <taxon>Eukaryota</taxon>
        <taxon>Fungi</taxon>
        <taxon>Dikarya</taxon>
        <taxon>Ascomycota</taxon>
        <taxon>Pezizomycotina</taxon>
        <taxon>Sordariomycetes</taxon>
        <taxon>Xylariomycetidae</taxon>
        <taxon>Xylariales</taxon>
        <taxon>Xylariaceae</taxon>
        <taxon>Xylaria</taxon>
    </lineage>
</organism>
<dbReference type="InterPro" id="IPR001138">
    <property type="entry name" value="Zn2Cys6_DnaBD"/>
</dbReference>
<reference evidence="4 5" key="1">
    <citation type="submission" date="2023-10" db="EMBL/GenBank/DDBJ databases">
        <title>Draft genome sequence of Xylaria bambusicola isolate GMP-LS, the root and basal stem rot pathogen of sugarcane in Indonesia.</title>
        <authorList>
            <person name="Selvaraj P."/>
            <person name="Muralishankar V."/>
            <person name="Muruganantham S."/>
            <person name="Sp S."/>
            <person name="Haryani S."/>
            <person name="Lau K.J.X."/>
            <person name="Naqvi N.I."/>
        </authorList>
    </citation>
    <scope>NUCLEOTIDE SEQUENCE [LARGE SCALE GENOMIC DNA]</scope>
    <source>
        <strain evidence="4">GMP-LS</strain>
    </source>
</reference>
<evidence type="ECO:0000259" key="3">
    <source>
        <dbReference type="PROSITE" id="PS50048"/>
    </source>
</evidence>
<proteinExistence type="predicted"/>
<dbReference type="CDD" id="cd00067">
    <property type="entry name" value="GAL4"/>
    <property type="match status" value="1"/>
</dbReference>
<evidence type="ECO:0000256" key="2">
    <source>
        <dbReference type="SAM" id="MobiDB-lite"/>
    </source>
</evidence>
<dbReference type="Proteomes" id="UP001305414">
    <property type="component" value="Unassembled WGS sequence"/>
</dbReference>
<feature type="domain" description="Zn(2)-C6 fungal-type" evidence="3">
    <location>
        <begin position="67"/>
        <end position="97"/>
    </location>
</feature>
<dbReference type="AlphaFoldDB" id="A0AAN7V665"/>
<protein>
    <recommendedName>
        <fullName evidence="3">Zn(2)-C6 fungal-type domain-containing protein</fullName>
    </recommendedName>
</protein>
<dbReference type="Gene3D" id="4.10.240.10">
    <property type="entry name" value="Zn(2)-C6 fungal-type DNA-binding domain"/>
    <property type="match status" value="1"/>
</dbReference>
<dbReference type="SUPFAM" id="SSF57701">
    <property type="entry name" value="Zn2/Cys6 DNA-binding domain"/>
    <property type="match status" value="1"/>
</dbReference>
<dbReference type="SMART" id="SM00066">
    <property type="entry name" value="GAL4"/>
    <property type="match status" value="1"/>
</dbReference>
<feature type="region of interest" description="Disordered" evidence="2">
    <location>
        <begin position="101"/>
        <end position="138"/>
    </location>
</feature>
<dbReference type="InterPro" id="IPR036864">
    <property type="entry name" value="Zn2-C6_fun-type_DNA-bd_sf"/>
</dbReference>